<dbReference type="GO" id="GO:0007155">
    <property type="term" value="P:cell adhesion"/>
    <property type="evidence" value="ECO:0007669"/>
    <property type="project" value="InterPro"/>
</dbReference>
<keyword evidence="7" id="KW-0472">Membrane</keyword>
<feature type="region of interest" description="Disordered" evidence="6">
    <location>
        <begin position="590"/>
        <end position="610"/>
    </location>
</feature>
<dbReference type="InterPro" id="IPR006311">
    <property type="entry name" value="TAT_signal"/>
</dbReference>
<evidence type="ECO:0000256" key="2">
    <source>
        <dbReference type="ARBA" id="ARBA00022512"/>
    </source>
</evidence>
<evidence type="ECO:0000256" key="1">
    <source>
        <dbReference type="ARBA" id="ARBA00004168"/>
    </source>
</evidence>
<name>A0A3S3ZPB8_9MICO</name>
<evidence type="ECO:0000313" key="10">
    <source>
        <dbReference type="EMBL" id="RWZ61523.1"/>
    </source>
</evidence>
<evidence type="ECO:0000256" key="4">
    <source>
        <dbReference type="ARBA" id="ARBA00022729"/>
    </source>
</evidence>
<dbReference type="Gene3D" id="2.60.40.1280">
    <property type="match status" value="1"/>
</dbReference>
<feature type="domain" description="SDR-like Ig" evidence="9">
    <location>
        <begin position="59"/>
        <end position="144"/>
    </location>
</feature>
<dbReference type="Pfam" id="PF17961">
    <property type="entry name" value="Big_8"/>
    <property type="match status" value="1"/>
</dbReference>
<dbReference type="InterPro" id="IPR041171">
    <property type="entry name" value="SDR_Ig"/>
</dbReference>
<keyword evidence="11" id="KW-1185">Reference proteome</keyword>
<dbReference type="Proteomes" id="UP000288603">
    <property type="component" value="Unassembled WGS sequence"/>
</dbReference>
<comment type="subcellular location">
    <subcellularLocation>
        <location evidence="1">Secreted</location>
        <location evidence="1">Cell wall</location>
        <topology evidence="1">Peptidoglycan-anchor</topology>
    </subcellularLocation>
</comment>
<feature type="chain" id="PRO_5018775647" description="SDR-like Ig domain-containing protein" evidence="8">
    <location>
        <begin position="39"/>
        <end position="777"/>
    </location>
</feature>
<dbReference type="SUPFAM" id="SSF49401">
    <property type="entry name" value="Bacterial adhesins"/>
    <property type="match status" value="1"/>
</dbReference>
<proteinExistence type="predicted"/>
<reference evidence="10 11" key="1">
    <citation type="submission" date="2018-12" db="EMBL/GenBank/DDBJ databases">
        <authorList>
            <person name="Li F."/>
        </authorList>
    </citation>
    <scope>NUCLEOTIDE SEQUENCE [LARGE SCALE GENOMIC DNA]</scope>
    <source>
        <strain evidence="10 11">8H24J-4-2</strain>
    </source>
</reference>
<evidence type="ECO:0000256" key="3">
    <source>
        <dbReference type="ARBA" id="ARBA00022525"/>
    </source>
</evidence>
<dbReference type="InterPro" id="IPR008966">
    <property type="entry name" value="Adhesion_dom_sf"/>
</dbReference>
<keyword evidence="3" id="KW-0964">Secreted</keyword>
<keyword evidence="5" id="KW-0572">Peptidoglycan-anchor</keyword>
<accession>A0A3S3ZPB8</accession>
<comment type="caution">
    <text evidence="10">The sequence shown here is derived from an EMBL/GenBank/DDBJ whole genome shotgun (WGS) entry which is preliminary data.</text>
</comment>
<gene>
    <name evidence="10" type="ORF">ELQ92_11135</name>
</gene>
<feature type="region of interest" description="Disordered" evidence="6">
    <location>
        <begin position="293"/>
        <end position="340"/>
    </location>
</feature>
<dbReference type="EMBL" id="RZNC01000003">
    <property type="protein sequence ID" value="RWZ61523.1"/>
    <property type="molecule type" value="Genomic_DNA"/>
</dbReference>
<feature type="compositionally biased region" description="Polar residues" evidence="6">
    <location>
        <begin position="153"/>
        <end position="165"/>
    </location>
</feature>
<evidence type="ECO:0000256" key="8">
    <source>
        <dbReference type="SAM" id="SignalP"/>
    </source>
</evidence>
<feature type="region of interest" description="Disordered" evidence="6">
    <location>
        <begin position="452"/>
        <end position="473"/>
    </location>
</feature>
<feature type="compositionally biased region" description="Polar residues" evidence="6">
    <location>
        <begin position="297"/>
        <end position="325"/>
    </location>
</feature>
<keyword evidence="7" id="KW-1133">Transmembrane helix</keyword>
<dbReference type="RefSeq" id="WP_128499011.1">
    <property type="nucleotide sequence ID" value="NZ_RZNC01000003.1"/>
</dbReference>
<keyword evidence="4 8" id="KW-0732">Signal</keyword>
<keyword evidence="2" id="KW-0134">Cell wall</keyword>
<evidence type="ECO:0000259" key="9">
    <source>
        <dbReference type="Pfam" id="PF17961"/>
    </source>
</evidence>
<protein>
    <recommendedName>
        <fullName evidence="9">SDR-like Ig domain-containing protein</fullName>
    </recommendedName>
</protein>
<dbReference type="PROSITE" id="PS51318">
    <property type="entry name" value="TAT"/>
    <property type="match status" value="1"/>
</dbReference>
<evidence type="ECO:0000256" key="7">
    <source>
        <dbReference type="SAM" id="Phobius"/>
    </source>
</evidence>
<dbReference type="OrthoDB" id="5142801at2"/>
<evidence type="ECO:0000256" key="5">
    <source>
        <dbReference type="ARBA" id="ARBA00023088"/>
    </source>
</evidence>
<feature type="region of interest" description="Disordered" evidence="6">
    <location>
        <begin position="152"/>
        <end position="188"/>
    </location>
</feature>
<evidence type="ECO:0000313" key="11">
    <source>
        <dbReference type="Proteomes" id="UP000288603"/>
    </source>
</evidence>
<keyword evidence="7" id="KW-0812">Transmembrane</keyword>
<feature type="signal peptide" evidence="8">
    <location>
        <begin position="1"/>
        <end position="38"/>
    </location>
</feature>
<dbReference type="AlphaFoldDB" id="A0A3S3ZPB8"/>
<feature type="transmembrane region" description="Helical" evidence="7">
    <location>
        <begin position="749"/>
        <end position="770"/>
    </location>
</feature>
<sequence>MHHSPPDRITRRARAVALTAVTAAALLLAGVAAPAANAAELSDVIQDVTVTPTNPRLGTQVETNIDWCVPDGTQAGDTFTLTLSEYLRALPPGFSLTDGDDGPVVATAAISTTDPAVVTFTMTDYAQTHSNVCGSAFIRSGFDNGLTPGETVPFTSEDNDGNTWSTDITPEGGDGPPEGDTDEAFKFGRLSPDQGHTDPNDAVQWYVVSPVGPLDRVTLSDTPGGGMNVDCASVDLLQGDRTETNIAEPYTRPTRIGALTCSADSVSVTLGPIPAGKAVRLGFKVDLDEATGPDAHTFTNTANVVSTSPDGSVRTDNPTRSITSSTGGGGGEGDNDPSVDIEKYATEDGLTAGDFDEDPGKRVEVGTPIPVTMTITNDGEEPLVDVVVSDTTDEGPAMTGLTCDFSALGGPASGTTWDGPFAVGDAFECTGTVPAMEAATLHANTADVAGTGQGSGTGVTDEDPFFSVTPPIPSIDIEKWSTADGYPGGDFDDLPGKAVAAGAPVPVTMTITNDGEEDLIDVSVRDTTDAGPDLTDLSCDFSPLGGPESGTDWEGPFLVGDSFDCTGTVPGMPVGGVHSDTADVIGTGVETGRDVDDEDPFHVTTPSPEPEIGIVKGDTEGNTADTLGDAVTLPGGATDLAFTVTNPGNEALADVVVSDRVVEGGTVRDLTCTFPDGSTGTTWDGPFEPADSFDCTATLSGVAAGSAHHDVASVTGTGVVSGITVTDDDPYFAQRPAASALAITGTDGAAALGGLAGGLLLVGAAVYLVGRRRSIRG</sequence>
<dbReference type="InterPro" id="IPR011252">
    <property type="entry name" value="Fibrogen-bd_dom1"/>
</dbReference>
<evidence type="ECO:0000256" key="6">
    <source>
        <dbReference type="SAM" id="MobiDB-lite"/>
    </source>
</evidence>
<organism evidence="10 11">
    <name type="scientific">Labedella populi</name>
    <dbReference type="NCBI Taxonomy" id="2498850"/>
    <lineage>
        <taxon>Bacteria</taxon>
        <taxon>Bacillati</taxon>
        <taxon>Actinomycetota</taxon>
        <taxon>Actinomycetes</taxon>
        <taxon>Micrococcales</taxon>
        <taxon>Microbacteriaceae</taxon>
        <taxon>Labedella</taxon>
    </lineage>
</organism>